<dbReference type="OrthoDB" id="437526at2759"/>
<dbReference type="InterPro" id="IPR001163">
    <property type="entry name" value="Sm_dom_euk/arc"/>
</dbReference>
<dbReference type="Gene3D" id="2.30.30.100">
    <property type="match status" value="1"/>
</dbReference>
<evidence type="ECO:0000259" key="1">
    <source>
        <dbReference type="SMART" id="SM00651"/>
    </source>
</evidence>
<evidence type="ECO:0000313" key="2">
    <source>
        <dbReference type="EMBL" id="KAF2893061.1"/>
    </source>
</evidence>
<accession>A0A8K0CWU8</accession>
<dbReference type="EMBL" id="VTPC01008271">
    <property type="protein sequence ID" value="KAF2893061.1"/>
    <property type="molecule type" value="Genomic_DNA"/>
</dbReference>
<evidence type="ECO:0000313" key="3">
    <source>
        <dbReference type="Proteomes" id="UP000801492"/>
    </source>
</evidence>
<feature type="domain" description="Sm" evidence="1">
    <location>
        <begin position="27"/>
        <end position="104"/>
    </location>
</feature>
<organism evidence="2 3">
    <name type="scientific">Ignelater luminosus</name>
    <name type="common">Cucubano</name>
    <name type="synonym">Pyrophorus luminosus</name>
    <dbReference type="NCBI Taxonomy" id="2038154"/>
    <lineage>
        <taxon>Eukaryota</taxon>
        <taxon>Metazoa</taxon>
        <taxon>Ecdysozoa</taxon>
        <taxon>Arthropoda</taxon>
        <taxon>Hexapoda</taxon>
        <taxon>Insecta</taxon>
        <taxon>Pterygota</taxon>
        <taxon>Neoptera</taxon>
        <taxon>Endopterygota</taxon>
        <taxon>Coleoptera</taxon>
        <taxon>Polyphaga</taxon>
        <taxon>Elateriformia</taxon>
        <taxon>Elateroidea</taxon>
        <taxon>Elateridae</taxon>
        <taxon>Agrypninae</taxon>
        <taxon>Pyrophorini</taxon>
        <taxon>Ignelater</taxon>
    </lineage>
</organism>
<dbReference type="Proteomes" id="UP000801492">
    <property type="component" value="Unassembled WGS sequence"/>
</dbReference>
<dbReference type="InterPro" id="IPR010920">
    <property type="entry name" value="LSM_dom_sf"/>
</dbReference>
<proteinExistence type="predicted"/>
<name>A0A8K0CWU8_IGNLU</name>
<dbReference type="SUPFAM" id="SSF50182">
    <property type="entry name" value="Sm-like ribonucleoproteins"/>
    <property type="match status" value="1"/>
</dbReference>
<dbReference type="SMART" id="SM00651">
    <property type="entry name" value="Sm"/>
    <property type="match status" value="1"/>
</dbReference>
<gene>
    <name evidence="2" type="ORF">ILUMI_13107</name>
</gene>
<reference evidence="2" key="1">
    <citation type="submission" date="2019-08" db="EMBL/GenBank/DDBJ databases">
        <title>The genome of the North American firefly Photinus pyralis.</title>
        <authorList>
            <consortium name="Photinus pyralis genome working group"/>
            <person name="Fallon T.R."/>
            <person name="Sander Lower S.E."/>
            <person name="Weng J.-K."/>
        </authorList>
    </citation>
    <scope>NUCLEOTIDE SEQUENCE</scope>
    <source>
        <strain evidence="2">TRF0915ILg1</strain>
        <tissue evidence="2">Whole body</tissue>
    </source>
</reference>
<dbReference type="Pfam" id="PF01423">
    <property type="entry name" value="LSM"/>
    <property type="match status" value="1"/>
</dbReference>
<keyword evidence="3" id="KW-1185">Reference proteome</keyword>
<comment type="caution">
    <text evidence="2">The sequence shown here is derived from an EMBL/GenBank/DDBJ whole genome shotgun (WGS) entry which is preliminary data.</text>
</comment>
<protein>
    <recommendedName>
        <fullName evidence="1">Sm domain-containing protein</fullName>
    </recommendedName>
</protein>
<dbReference type="AlphaFoldDB" id="A0A8K0CWU8"/>
<sequence length="143" mass="17011">MALSEADLKRQLQQMIYNAKIYGITYFIQDRCIGRAKVYIKCHHTKEIFANILGFDKHLNMLLKNVVVKRTAVHTIKRKKRPFKQFKLYKNIFLRGDNIIYIRPMSLKEWEEFRETIPDSAQKLVSGRLRNQILGGEEEMHNQ</sequence>